<organism evidence="2 3">
    <name type="scientific">Rubripirellula lacrimiformis</name>
    <dbReference type="NCBI Taxonomy" id="1930273"/>
    <lineage>
        <taxon>Bacteria</taxon>
        <taxon>Pseudomonadati</taxon>
        <taxon>Planctomycetota</taxon>
        <taxon>Planctomycetia</taxon>
        <taxon>Pirellulales</taxon>
        <taxon>Pirellulaceae</taxon>
        <taxon>Rubripirellula</taxon>
    </lineage>
</organism>
<dbReference type="Proteomes" id="UP000318538">
    <property type="component" value="Chromosome"/>
</dbReference>
<sequence>MMRNTMAAATVLCCAITLVGCSEMETQYGPSKGTTGRSSLNGFGALRSGFESSGYRSRDVSRLTDRARRTDVIVWTPAAYRSIDDKVTRWFDKWLRSGNKTLVYVVPDSGSEADYWTQAGPLASPELRMEFHKRAARSINERALWRLNREKLTSNGWFEIEPLTHRNEINSISGPWASEADAGDAESALPTEFVVRAFDPDNNVPATGTSVGFRSAGATGPGATGIMASTSTSPTRTELTFRTLLDAGDGEPIAAEVLSEDWRNSKIIVIAGGSLLTNFAMTHPRNQRLAARIIETSRPASVDQPVAGFLTSDWMGVPVSETKPGVPIATGMELLTVWPLSLVTMHGVMLGLVVCLMLWPILGRPQRVHAPDQTSFGHHLDAVAGLMNRAGGEAYARGRISEYFRRIHGETSGPWVIADPVDDRPQAAPLPKLGIRRKPAQPPAAATTSDAATSDSATSDSATSDAAFADEAQPSANLPNEDPSGEDPSGEDSSDDAQPDPPATIDDPIVDHGATTPPKPANPDTPDKEIL</sequence>
<name>A0A517N720_9BACT</name>
<proteinExistence type="predicted"/>
<dbReference type="KEGG" id="rlc:K227x_13280"/>
<dbReference type="PROSITE" id="PS51257">
    <property type="entry name" value="PROKAR_LIPOPROTEIN"/>
    <property type="match status" value="1"/>
</dbReference>
<gene>
    <name evidence="2" type="ORF">K227x_13280</name>
</gene>
<keyword evidence="3" id="KW-1185">Reference proteome</keyword>
<feature type="compositionally biased region" description="Low complexity" evidence="1">
    <location>
        <begin position="444"/>
        <end position="470"/>
    </location>
</feature>
<evidence type="ECO:0008006" key="4">
    <source>
        <dbReference type="Google" id="ProtNLM"/>
    </source>
</evidence>
<dbReference type="RefSeq" id="WP_145168736.1">
    <property type="nucleotide sequence ID" value="NZ_CP036525.1"/>
</dbReference>
<evidence type="ECO:0000256" key="1">
    <source>
        <dbReference type="SAM" id="MobiDB-lite"/>
    </source>
</evidence>
<dbReference type="EMBL" id="CP036525">
    <property type="protein sequence ID" value="QDT02949.1"/>
    <property type="molecule type" value="Genomic_DNA"/>
</dbReference>
<dbReference type="AlphaFoldDB" id="A0A517N720"/>
<dbReference type="OrthoDB" id="258729at2"/>
<feature type="compositionally biased region" description="Acidic residues" evidence="1">
    <location>
        <begin position="483"/>
        <end position="498"/>
    </location>
</feature>
<feature type="region of interest" description="Disordered" evidence="1">
    <location>
        <begin position="414"/>
        <end position="531"/>
    </location>
</feature>
<reference evidence="2 3" key="1">
    <citation type="submission" date="2019-02" db="EMBL/GenBank/DDBJ databases">
        <title>Deep-cultivation of Planctomycetes and their phenomic and genomic characterization uncovers novel biology.</title>
        <authorList>
            <person name="Wiegand S."/>
            <person name="Jogler M."/>
            <person name="Boedeker C."/>
            <person name="Pinto D."/>
            <person name="Vollmers J."/>
            <person name="Rivas-Marin E."/>
            <person name="Kohn T."/>
            <person name="Peeters S.H."/>
            <person name="Heuer A."/>
            <person name="Rast P."/>
            <person name="Oberbeckmann S."/>
            <person name="Bunk B."/>
            <person name="Jeske O."/>
            <person name="Meyerdierks A."/>
            <person name="Storesund J.E."/>
            <person name="Kallscheuer N."/>
            <person name="Luecker S."/>
            <person name="Lage O.M."/>
            <person name="Pohl T."/>
            <person name="Merkel B.J."/>
            <person name="Hornburger P."/>
            <person name="Mueller R.-W."/>
            <person name="Bruemmer F."/>
            <person name="Labrenz M."/>
            <person name="Spormann A.M."/>
            <person name="Op den Camp H."/>
            <person name="Overmann J."/>
            <person name="Amann R."/>
            <person name="Jetten M.S.M."/>
            <person name="Mascher T."/>
            <person name="Medema M.H."/>
            <person name="Devos D.P."/>
            <person name="Kaster A.-K."/>
            <person name="Ovreas L."/>
            <person name="Rohde M."/>
            <person name="Galperin M.Y."/>
            <person name="Jogler C."/>
        </authorList>
    </citation>
    <scope>NUCLEOTIDE SEQUENCE [LARGE SCALE GENOMIC DNA]</scope>
    <source>
        <strain evidence="2 3">K22_7</strain>
    </source>
</reference>
<evidence type="ECO:0000313" key="3">
    <source>
        <dbReference type="Proteomes" id="UP000318538"/>
    </source>
</evidence>
<protein>
    <recommendedName>
        <fullName evidence="4">DUF4350 domain-containing protein</fullName>
    </recommendedName>
</protein>
<evidence type="ECO:0000313" key="2">
    <source>
        <dbReference type="EMBL" id="QDT02949.1"/>
    </source>
</evidence>
<accession>A0A517N720</accession>